<evidence type="ECO:0000313" key="2">
    <source>
        <dbReference type="Proteomes" id="UP001182277"/>
    </source>
</evidence>
<evidence type="ECO:0000313" key="1">
    <source>
        <dbReference type="EMBL" id="MDS0020356.1"/>
    </source>
</evidence>
<sequence length="116" mass="12486">MKDFKGTPGKWSFSHNCVSDDNVACIEINSSESLHEIAYLQSTPPNIGGDGQTSFDKTIANAHLIAAAPDLLDALQSLFENYKQLADSGDAGNWRLEDEPAGKKALHAINKALGKE</sequence>
<protein>
    <submittedName>
        <fullName evidence="1">Uncharacterized protein</fullName>
    </submittedName>
</protein>
<accession>A0AAE4E7H7</accession>
<dbReference type="Proteomes" id="UP001182277">
    <property type="component" value="Unassembled WGS sequence"/>
</dbReference>
<comment type="caution">
    <text evidence="1">The sequence shown here is derived from an EMBL/GenBank/DDBJ whole genome shotgun (WGS) entry which is preliminary data.</text>
</comment>
<proteinExistence type="predicted"/>
<dbReference type="EMBL" id="JARDRS010000009">
    <property type="protein sequence ID" value="MDS0020356.1"/>
    <property type="molecule type" value="Genomic_DNA"/>
</dbReference>
<dbReference type="RefSeq" id="WP_045340876.1">
    <property type="nucleotide sequence ID" value="NZ_JARDRS010000009.1"/>
</dbReference>
<name>A0AAE4E7H7_9ENTR</name>
<dbReference type="AlphaFoldDB" id="A0AAE4E7H7"/>
<gene>
    <name evidence="1" type="ORF">PTZ61_16830</name>
</gene>
<reference evidence="1" key="1">
    <citation type="submission" date="2023-02" db="EMBL/GenBank/DDBJ databases">
        <title>NDM-1 &amp; ACT-7 co producing ST 133 Enterobacter.</title>
        <authorList>
            <person name="Halder G."/>
            <person name="Chaudhuri B."/>
            <person name="Dutta S."/>
        </authorList>
    </citation>
    <scope>NUCLEOTIDE SEQUENCE</scope>
    <source>
        <strain evidence="1">PEER 323</strain>
    </source>
</reference>
<organism evidence="1 2">
    <name type="scientific">Enterobacter hormaechei subsp. steigerwaltii</name>
    <dbReference type="NCBI Taxonomy" id="299766"/>
    <lineage>
        <taxon>Bacteria</taxon>
        <taxon>Pseudomonadati</taxon>
        <taxon>Pseudomonadota</taxon>
        <taxon>Gammaproteobacteria</taxon>
        <taxon>Enterobacterales</taxon>
        <taxon>Enterobacteriaceae</taxon>
        <taxon>Enterobacter</taxon>
        <taxon>Enterobacter cloacae complex</taxon>
    </lineage>
</organism>